<feature type="transmembrane region" description="Helical" evidence="7">
    <location>
        <begin position="161"/>
        <end position="179"/>
    </location>
</feature>
<gene>
    <name evidence="8" type="ORF">QP433_08765</name>
</gene>
<feature type="transmembrane region" description="Helical" evidence="7">
    <location>
        <begin position="371"/>
        <end position="393"/>
    </location>
</feature>
<dbReference type="GO" id="GO:0005886">
    <property type="term" value="C:plasma membrane"/>
    <property type="evidence" value="ECO:0007669"/>
    <property type="project" value="UniProtKB-SubCell"/>
</dbReference>
<evidence type="ECO:0000256" key="7">
    <source>
        <dbReference type="SAM" id="Phobius"/>
    </source>
</evidence>
<reference evidence="8" key="1">
    <citation type="submission" date="2023-05" db="EMBL/GenBank/DDBJ databases">
        <title>Cataloging the Phylogenetic Diversity of Human Bladder Bacteria.</title>
        <authorList>
            <person name="Du J."/>
        </authorList>
    </citation>
    <scope>NUCLEOTIDE SEQUENCE</scope>
    <source>
        <strain evidence="8">UMB1231</strain>
    </source>
</reference>
<proteinExistence type="predicted"/>
<keyword evidence="2" id="KW-0813">Transport</keyword>
<dbReference type="AlphaFoldDB" id="A0AAJ1V303"/>
<evidence type="ECO:0000256" key="5">
    <source>
        <dbReference type="ARBA" id="ARBA00022989"/>
    </source>
</evidence>
<comment type="caution">
    <text evidence="8">The sequence shown here is derived from an EMBL/GenBank/DDBJ whole genome shotgun (WGS) entry which is preliminary data.</text>
</comment>
<keyword evidence="4 7" id="KW-0812">Transmembrane</keyword>
<dbReference type="InterPro" id="IPR001991">
    <property type="entry name" value="Na-dicarboxylate_symporter"/>
</dbReference>
<protein>
    <submittedName>
        <fullName evidence="8">Dicarboxylate/amino acid:cation symporter</fullName>
    </submittedName>
</protein>
<evidence type="ECO:0000256" key="1">
    <source>
        <dbReference type="ARBA" id="ARBA00004651"/>
    </source>
</evidence>
<keyword evidence="6 7" id="KW-0472">Membrane</keyword>
<feature type="transmembrane region" description="Helical" evidence="7">
    <location>
        <begin position="53"/>
        <end position="77"/>
    </location>
</feature>
<dbReference type="Pfam" id="PF00375">
    <property type="entry name" value="SDF"/>
    <property type="match status" value="1"/>
</dbReference>
<dbReference type="InterPro" id="IPR036458">
    <property type="entry name" value="Na:dicarbo_symporter_sf"/>
</dbReference>
<dbReference type="SUPFAM" id="SSF118215">
    <property type="entry name" value="Proton glutamate symport protein"/>
    <property type="match status" value="1"/>
</dbReference>
<feature type="transmembrane region" description="Helical" evidence="7">
    <location>
        <begin position="344"/>
        <end position="365"/>
    </location>
</feature>
<evidence type="ECO:0000256" key="6">
    <source>
        <dbReference type="ARBA" id="ARBA00023136"/>
    </source>
</evidence>
<keyword evidence="5 7" id="KW-1133">Transmembrane helix</keyword>
<dbReference type="PANTHER" id="PTHR42865:SF7">
    <property type="entry name" value="PROTON_GLUTAMATE-ASPARTATE SYMPORTER"/>
    <property type="match status" value="1"/>
</dbReference>
<feature type="transmembrane region" description="Helical" evidence="7">
    <location>
        <begin position="303"/>
        <end position="332"/>
    </location>
</feature>
<dbReference type="PANTHER" id="PTHR42865">
    <property type="entry name" value="PROTON/GLUTAMATE-ASPARTATE SYMPORTER"/>
    <property type="match status" value="1"/>
</dbReference>
<dbReference type="GO" id="GO:0015293">
    <property type="term" value="F:symporter activity"/>
    <property type="evidence" value="ECO:0007669"/>
    <property type="project" value="UniProtKB-KW"/>
</dbReference>
<evidence type="ECO:0000313" key="9">
    <source>
        <dbReference type="Proteomes" id="UP001229251"/>
    </source>
</evidence>
<sequence length="426" mass="45558">MVNSLLALALALVFCIGINELKKRKVSFMIRILLATALGIIVGVLFKGHTEYVAIFGHIFTNLLQAFVIPLLLFSIITTVASVESIAKLKSLGKNTIAILALHNILGSITALIIGKLVGLGLHSSIKMDVADEIKEVPSFAEVVASFFPKNIVDSMANNKIVPIVVFSIIIGIVVLKYTKKEEIKPFVDFVNAGSKVMSHIIGDIIQFTPYAVLSLISNQVATLDLSFVKDLLFLLLLIYVACFFHTFITSTAMISLIARVNPFKFQKKFFPAWLIAFTTQSSLGTLPANIKAQEDMGVPTEIASFAGSIGTTFGMPGCAAIWPVLLAIFTINALNIPFTTTQYIIMVGSALIASLGTVGVPGTGTIQATALFTAMGLPLEMILVLSPIAGVADMGRTSTNVHAAGSTGFMVAALQKELDLDKFNA</sequence>
<dbReference type="Gene3D" id="1.10.3860.10">
    <property type="entry name" value="Sodium:dicarboxylate symporter"/>
    <property type="match status" value="1"/>
</dbReference>
<accession>A0AAJ1V303</accession>
<evidence type="ECO:0000313" key="8">
    <source>
        <dbReference type="EMBL" id="MDK7188060.1"/>
    </source>
</evidence>
<feature type="transmembrane region" description="Helical" evidence="7">
    <location>
        <begin position="97"/>
        <end position="118"/>
    </location>
</feature>
<comment type="subcellular location">
    <subcellularLocation>
        <location evidence="1">Cell membrane</location>
        <topology evidence="1">Multi-pass membrane protein</topology>
    </subcellularLocation>
</comment>
<feature type="transmembrane region" description="Helical" evidence="7">
    <location>
        <begin position="27"/>
        <end position="46"/>
    </location>
</feature>
<dbReference type="EMBL" id="JASOOE010000023">
    <property type="protein sequence ID" value="MDK7188060.1"/>
    <property type="molecule type" value="Genomic_DNA"/>
</dbReference>
<keyword evidence="3" id="KW-1003">Cell membrane</keyword>
<feature type="transmembrane region" description="Helical" evidence="7">
    <location>
        <begin position="271"/>
        <end position="291"/>
    </location>
</feature>
<name>A0AAJ1V303_9LACT</name>
<dbReference type="Proteomes" id="UP001229251">
    <property type="component" value="Unassembled WGS sequence"/>
</dbReference>
<feature type="transmembrane region" description="Helical" evidence="7">
    <location>
        <begin position="232"/>
        <end position="259"/>
    </location>
</feature>
<evidence type="ECO:0000256" key="3">
    <source>
        <dbReference type="ARBA" id="ARBA00022475"/>
    </source>
</evidence>
<dbReference type="PRINTS" id="PR00173">
    <property type="entry name" value="EDTRNSPORT"/>
</dbReference>
<evidence type="ECO:0000256" key="4">
    <source>
        <dbReference type="ARBA" id="ARBA00022692"/>
    </source>
</evidence>
<dbReference type="RefSeq" id="WP_006908730.1">
    <property type="nucleotide sequence ID" value="NZ_CAUPDI010000035.1"/>
</dbReference>
<organism evidence="8 9">
    <name type="scientific">Facklamia hominis</name>
    <dbReference type="NCBI Taxonomy" id="178214"/>
    <lineage>
        <taxon>Bacteria</taxon>
        <taxon>Bacillati</taxon>
        <taxon>Bacillota</taxon>
        <taxon>Bacilli</taxon>
        <taxon>Lactobacillales</taxon>
        <taxon>Aerococcaceae</taxon>
        <taxon>Facklamia</taxon>
    </lineage>
</organism>
<evidence type="ECO:0000256" key="2">
    <source>
        <dbReference type="ARBA" id="ARBA00022448"/>
    </source>
</evidence>